<feature type="domain" description="Choloylglycine hydrolase/NAAA C-terminal" evidence="10">
    <location>
        <begin position="2"/>
        <end position="313"/>
    </location>
</feature>
<evidence type="ECO:0000313" key="11">
    <source>
        <dbReference type="EMBL" id="PAV06621.1"/>
    </source>
</evidence>
<comment type="pathway">
    <text evidence="1">Lipid metabolism; bile acid biosynthesis.</text>
</comment>
<evidence type="ECO:0000256" key="4">
    <source>
        <dbReference type="ARBA" id="ARBA00023098"/>
    </source>
</evidence>
<dbReference type="GO" id="GO:0006629">
    <property type="term" value="P:lipid metabolic process"/>
    <property type="evidence" value="ECO:0007669"/>
    <property type="project" value="UniProtKB-KW"/>
</dbReference>
<dbReference type="Gene3D" id="3.60.60.10">
    <property type="entry name" value="Penicillin V Acylase, Chain A"/>
    <property type="match status" value="1"/>
</dbReference>
<dbReference type="OrthoDB" id="66902at2157"/>
<evidence type="ECO:0000256" key="5">
    <source>
        <dbReference type="ARBA" id="ARBA00044769"/>
    </source>
</evidence>
<gene>
    <name evidence="12" type="primary">cbh</name>
    <name evidence="11" type="ORF">ASJ82_04110</name>
    <name evidence="12" type="ORF">MSCUN_13400</name>
</gene>
<evidence type="ECO:0000259" key="10">
    <source>
        <dbReference type="Pfam" id="PF02275"/>
    </source>
</evidence>
<dbReference type="EMBL" id="LWMS01000044">
    <property type="protein sequence ID" value="PWL07809.1"/>
    <property type="molecule type" value="Genomic_DNA"/>
</dbReference>
<comment type="similarity">
    <text evidence="2">Belongs to the peptidase C59 family.</text>
</comment>
<evidence type="ECO:0000256" key="7">
    <source>
        <dbReference type="ARBA" id="ARBA00044806"/>
    </source>
</evidence>
<evidence type="ECO:0000256" key="3">
    <source>
        <dbReference type="ARBA" id="ARBA00022801"/>
    </source>
</evidence>
<accession>A0A2A2HAU5</accession>
<reference evidence="12 14" key="1">
    <citation type="submission" date="2016-04" db="EMBL/GenBank/DDBJ databases">
        <title>Genome sequence of Methanosphaera cuniculi DSM 4103.</title>
        <authorList>
            <person name="Poehlein A."/>
            <person name="Seedorf H."/>
            <person name="Daniel R."/>
        </authorList>
    </citation>
    <scope>NUCLEOTIDE SEQUENCE [LARGE SCALE GENOMIC DNA]</scope>
    <source>
        <strain evidence="12 14">DSM 4103</strain>
    </source>
</reference>
<dbReference type="GO" id="GO:0045302">
    <property type="term" value="F:choloylglycine hydrolase activity"/>
    <property type="evidence" value="ECO:0007669"/>
    <property type="project" value="UniProtKB-EC"/>
</dbReference>
<protein>
    <recommendedName>
        <fullName evidence="5">choloylglycine hydrolase</fullName>
        <ecNumber evidence="5">3.5.1.24</ecNumber>
    </recommendedName>
    <alternativeName>
        <fullName evidence="6">Bile salt hydrolase</fullName>
    </alternativeName>
    <alternativeName>
        <fullName evidence="7">Choloylglycine hydrolase</fullName>
    </alternativeName>
</protein>
<dbReference type="AlphaFoldDB" id="A0A2A2HAU5"/>
<keyword evidence="3 11" id="KW-0378">Hydrolase</keyword>
<comment type="catalytic activity">
    <reaction evidence="8">
        <text>cholate + taurine = taurocholate + H2O</text>
        <dbReference type="Rhea" id="RHEA:47108"/>
        <dbReference type="ChEBI" id="CHEBI:15377"/>
        <dbReference type="ChEBI" id="CHEBI:29747"/>
        <dbReference type="ChEBI" id="CHEBI:36257"/>
        <dbReference type="ChEBI" id="CHEBI:507393"/>
    </reaction>
    <physiologicalReaction direction="right-to-left" evidence="8">
        <dbReference type="Rhea" id="RHEA:47110"/>
    </physiologicalReaction>
</comment>
<dbReference type="PANTHER" id="PTHR35527:SF2">
    <property type="entry name" value="HYDROLASE"/>
    <property type="match status" value="1"/>
</dbReference>
<dbReference type="NCBIfam" id="NF038245">
    <property type="entry name" value="bile_salt_hydro"/>
    <property type="match status" value="1"/>
</dbReference>
<dbReference type="Pfam" id="PF02275">
    <property type="entry name" value="CBAH"/>
    <property type="match status" value="1"/>
</dbReference>
<dbReference type="PANTHER" id="PTHR35527">
    <property type="entry name" value="CHOLOYLGLYCINE HYDROLASE"/>
    <property type="match status" value="1"/>
</dbReference>
<dbReference type="InterPro" id="IPR029132">
    <property type="entry name" value="CBAH/NAAA_C"/>
</dbReference>
<name>A0A2A2HAU5_9EURY</name>
<evidence type="ECO:0000256" key="2">
    <source>
        <dbReference type="ARBA" id="ARBA00006625"/>
    </source>
</evidence>
<evidence type="ECO:0000256" key="1">
    <source>
        <dbReference type="ARBA" id="ARBA00004860"/>
    </source>
</evidence>
<reference evidence="11 13" key="2">
    <citation type="journal article" date="2017" name="BMC Genomics">
        <title>Genomic analysis of methanogenic archaea reveals a shift towards energy conservation.</title>
        <authorList>
            <person name="Gilmore S.P."/>
            <person name="Henske J.K."/>
            <person name="Sexton J.A."/>
            <person name="Solomon K.V."/>
            <person name="Seppala S."/>
            <person name="Yoo J.I."/>
            <person name="Huyett L.M."/>
            <person name="Pressman A."/>
            <person name="Cogan J.Z."/>
            <person name="Kivenson V."/>
            <person name="Peng X."/>
            <person name="Tan Y."/>
            <person name="Valentine D.L."/>
            <person name="O'Malley M.A."/>
        </authorList>
    </citation>
    <scope>NUCLEOTIDE SEQUENCE [LARGE SCALE GENOMIC DNA]</scope>
    <source>
        <strain evidence="11 13">1R-7</strain>
    </source>
</reference>
<dbReference type="CDD" id="cd00542">
    <property type="entry name" value="Ntn_PVA"/>
    <property type="match status" value="1"/>
</dbReference>
<dbReference type="InterPro" id="IPR052193">
    <property type="entry name" value="Peptidase_C59"/>
</dbReference>
<dbReference type="InterPro" id="IPR029055">
    <property type="entry name" value="Ntn_hydrolases_N"/>
</dbReference>
<evidence type="ECO:0000313" key="14">
    <source>
        <dbReference type="Proteomes" id="UP000246004"/>
    </source>
</evidence>
<dbReference type="Proteomes" id="UP000246004">
    <property type="component" value="Unassembled WGS sequence"/>
</dbReference>
<dbReference type="RefSeq" id="WP_095609261.1">
    <property type="nucleotide sequence ID" value="NZ_CAUHCB010000006.1"/>
</dbReference>
<evidence type="ECO:0000256" key="9">
    <source>
        <dbReference type="ARBA" id="ARBA00048897"/>
    </source>
</evidence>
<dbReference type="SUPFAM" id="SSF56235">
    <property type="entry name" value="N-terminal nucleophile aminohydrolases (Ntn hydrolases)"/>
    <property type="match status" value="1"/>
</dbReference>
<keyword evidence="4" id="KW-0443">Lipid metabolism</keyword>
<evidence type="ECO:0000313" key="13">
    <source>
        <dbReference type="Proteomes" id="UP000217528"/>
    </source>
</evidence>
<dbReference type="EC" id="3.5.1.24" evidence="5"/>
<dbReference type="Proteomes" id="UP000217528">
    <property type="component" value="Unassembled WGS sequence"/>
</dbReference>
<evidence type="ECO:0000256" key="6">
    <source>
        <dbReference type="ARBA" id="ARBA00044804"/>
    </source>
</evidence>
<organism evidence="11 13">
    <name type="scientific">Methanosphaera cuniculi</name>
    <dbReference type="NCBI Taxonomy" id="1077256"/>
    <lineage>
        <taxon>Archaea</taxon>
        <taxon>Methanobacteriati</taxon>
        <taxon>Methanobacteriota</taxon>
        <taxon>Methanomada group</taxon>
        <taxon>Methanobacteria</taxon>
        <taxon>Methanobacteriales</taxon>
        <taxon>Methanobacteriaceae</taxon>
        <taxon>Methanosphaera</taxon>
    </lineage>
</organism>
<evidence type="ECO:0000256" key="8">
    <source>
        <dbReference type="ARBA" id="ARBA00047285"/>
    </source>
</evidence>
<comment type="caution">
    <text evidence="11">The sequence shown here is derived from an EMBL/GenBank/DDBJ whole genome shotgun (WGS) entry which is preliminary data.</text>
</comment>
<evidence type="ECO:0000313" key="12">
    <source>
        <dbReference type="EMBL" id="PWL07809.1"/>
    </source>
</evidence>
<comment type="catalytic activity">
    <reaction evidence="9">
        <text>taurodeoxycholate + H2O = deoxycholate + taurine</text>
        <dbReference type="Rhea" id="RHEA:47556"/>
        <dbReference type="ChEBI" id="CHEBI:15377"/>
        <dbReference type="ChEBI" id="CHEBI:23614"/>
        <dbReference type="ChEBI" id="CHEBI:36261"/>
        <dbReference type="ChEBI" id="CHEBI:507393"/>
    </reaction>
    <physiologicalReaction direction="left-to-right" evidence="9">
        <dbReference type="Rhea" id="RHEA:47557"/>
    </physiologicalReaction>
</comment>
<sequence>MCSGLTLKTQDDKHLFGRNMDLSYEFGQQVVVVPRKYTFNLKANNDKIENKYAIITMATVIDNYPLIADGCNEAGLGVAGLNFPHYASFEKEPVDDKFNLTPYELPLWLLGNFETVDEVKSELENIELVDIPFNDKVGVSTLHWFISDKTGKSLVVEKTCEKLNVYDNPVGILTNSPGFDWHMINLNEYIGLKPEQPEDVKWSNADLHTIGIGAGTKGMPGGAGGVDRFIRLAYIRANTKEPENTELGISQFFHMLDYVAAPKGSVIEQENEDYTLYSSCMDLEEGIYYYKSYKSYGINAVNMHNVDLNSNELYEFGYNKNLNVNKVN</sequence>
<dbReference type="EMBL" id="LMVN01000027">
    <property type="protein sequence ID" value="PAV06621.1"/>
    <property type="molecule type" value="Genomic_DNA"/>
</dbReference>
<proteinExistence type="inferred from homology"/>
<keyword evidence="13" id="KW-1185">Reference proteome</keyword>
<dbReference type="InterPro" id="IPR047711">
    <property type="entry name" value="CBAH"/>
</dbReference>